<organism evidence="1 2">
    <name type="scientific">Aedes albopictus</name>
    <name type="common">Asian tiger mosquito</name>
    <name type="synonym">Stegomyia albopicta</name>
    <dbReference type="NCBI Taxonomy" id="7160"/>
    <lineage>
        <taxon>Eukaryota</taxon>
        <taxon>Metazoa</taxon>
        <taxon>Ecdysozoa</taxon>
        <taxon>Arthropoda</taxon>
        <taxon>Hexapoda</taxon>
        <taxon>Insecta</taxon>
        <taxon>Pterygota</taxon>
        <taxon>Neoptera</taxon>
        <taxon>Endopterygota</taxon>
        <taxon>Diptera</taxon>
        <taxon>Nematocera</taxon>
        <taxon>Culicoidea</taxon>
        <taxon>Culicidae</taxon>
        <taxon>Culicinae</taxon>
        <taxon>Aedini</taxon>
        <taxon>Aedes</taxon>
        <taxon>Stegomyia</taxon>
    </lineage>
</organism>
<dbReference type="EnsemblMetazoa" id="AALFPA23_018228.R26779">
    <property type="protein sequence ID" value="AALFPA23_018228.P26779"/>
    <property type="gene ID" value="AALFPA23_018228"/>
</dbReference>
<keyword evidence="2" id="KW-1185">Reference proteome</keyword>
<reference evidence="1" key="2">
    <citation type="submission" date="2025-05" db="UniProtKB">
        <authorList>
            <consortium name="EnsemblMetazoa"/>
        </authorList>
    </citation>
    <scope>IDENTIFICATION</scope>
    <source>
        <strain evidence="1">Foshan</strain>
    </source>
</reference>
<dbReference type="Proteomes" id="UP000069940">
    <property type="component" value="Unassembled WGS sequence"/>
</dbReference>
<evidence type="ECO:0000313" key="2">
    <source>
        <dbReference type="Proteomes" id="UP000069940"/>
    </source>
</evidence>
<dbReference type="GeneID" id="134288402"/>
<evidence type="ECO:0008006" key="3">
    <source>
        <dbReference type="Google" id="ProtNLM"/>
    </source>
</evidence>
<name>A0ABM1ZGI7_AEDAL</name>
<accession>A0ABM1ZGI7</accession>
<evidence type="ECO:0000313" key="1">
    <source>
        <dbReference type="EnsemblMetazoa" id="AALFPA23_018228.P26779"/>
    </source>
</evidence>
<sequence>MSDLKTSLKKLGDNNYAIWKFRIELELIQEDLFGVVSEEKSENPDPVWKAKDAKARALIGLSVEDGQLCHIIRAGSSKDMWDELKAYHARSSLAIKVHVLRRLCSQRLHEGGSMSEHLNEVTVLTNRLTAMGD</sequence>
<proteinExistence type="predicted"/>
<protein>
    <recommendedName>
        <fullName evidence="3">DUF4219 domain-containing protein</fullName>
    </recommendedName>
</protein>
<dbReference type="RefSeq" id="XP_062709180.1">
    <property type="nucleotide sequence ID" value="XM_062853196.1"/>
</dbReference>
<dbReference type="Pfam" id="PF14223">
    <property type="entry name" value="Retrotran_gag_2"/>
    <property type="match status" value="1"/>
</dbReference>
<reference evidence="2" key="1">
    <citation type="journal article" date="2015" name="Proc. Natl. Acad. Sci. U.S.A.">
        <title>Genome sequence of the Asian Tiger mosquito, Aedes albopictus, reveals insights into its biology, genetics, and evolution.</title>
        <authorList>
            <person name="Chen X.G."/>
            <person name="Jiang X."/>
            <person name="Gu J."/>
            <person name="Xu M."/>
            <person name="Wu Y."/>
            <person name="Deng Y."/>
            <person name="Zhang C."/>
            <person name="Bonizzoni M."/>
            <person name="Dermauw W."/>
            <person name="Vontas J."/>
            <person name="Armbruster P."/>
            <person name="Huang X."/>
            <person name="Yang Y."/>
            <person name="Zhang H."/>
            <person name="He W."/>
            <person name="Peng H."/>
            <person name="Liu Y."/>
            <person name="Wu K."/>
            <person name="Chen J."/>
            <person name="Lirakis M."/>
            <person name="Topalis P."/>
            <person name="Van Leeuwen T."/>
            <person name="Hall A.B."/>
            <person name="Jiang X."/>
            <person name="Thorpe C."/>
            <person name="Mueller R.L."/>
            <person name="Sun C."/>
            <person name="Waterhouse R.M."/>
            <person name="Yan G."/>
            <person name="Tu Z.J."/>
            <person name="Fang X."/>
            <person name="James A.A."/>
        </authorList>
    </citation>
    <scope>NUCLEOTIDE SEQUENCE [LARGE SCALE GENOMIC DNA]</scope>
    <source>
        <strain evidence="2">Foshan</strain>
    </source>
</reference>